<reference evidence="4 5" key="1">
    <citation type="submission" date="2016-04" db="EMBL/GenBank/DDBJ databases">
        <title>The genome of Intoshia linei affirms orthonectids as highly simplified spiralians.</title>
        <authorList>
            <person name="Mikhailov K.V."/>
            <person name="Slusarev G.S."/>
            <person name="Nikitin M.A."/>
            <person name="Logacheva M.D."/>
            <person name="Penin A."/>
            <person name="Aleoshin V."/>
            <person name="Panchin Y.V."/>
        </authorList>
    </citation>
    <scope>NUCLEOTIDE SEQUENCE [LARGE SCALE GENOMIC DNA]</scope>
    <source>
        <strain evidence="4">Intl2013</strain>
        <tissue evidence="4">Whole animal</tissue>
    </source>
</reference>
<dbReference type="Proteomes" id="UP000078046">
    <property type="component" value="Unassembled WGS sequence"/>
</dbReference>
<dbReference type="InterPro" id="IPR039177">
    <property type="entry name" value="SMG9"/>
</dbReference>
<proteinExistence type="inferred from homology"/>
<dbReference type="GO" id="GO:0000184">
    <property type="term" value="P:nuclear-transcribed mRNA catabolic process, nonsense-mediated decay"/>
    <property type="evidence" value="ECO:0007669"/>
    <property type="project" value="UniProtKB-KW"/>
</dbReference>
<dbReference type="EMBL" id="LWCA01001366">
    <property type="protein sequence ID" value="OAF65276.1"/>
    <property type="molecule type" value="Genomic_DNA"/>
</dbReference>
<accession>A0A177ATE7</accession>
<protein>
    <recommendedName>
        <fullName evidence="6">Protein SMG9</fullName>
    </recommendedName>
</protein>
<dbReference type="AlphaFoldDB" id="A0A177ATE7"/>
<feature type="region of interest" description="Disordered" evidence="3">
    <location>
        <begin position="52"/>
        <end position="73"/>
    </location>
</feature>
<evidence type="ECO:0000256" key="3">
    <source>
        <dbReference type="SAM" id="MobiDB-lite"/>
    </source>
</evidence>
<name>A0A177ATE7_9BILA</name>
<dbReference type="PANTHER" id="PTHR14270:SF0">
    <property type="entry name" value="NONSENSE-MEDIATED MRNA DECAY FACTOR SMG9"/>
    <property type="match status" value="1"/>
</dbReference>
<gene>
    <name evidence="4" type="ORF">A3Q56_07005</name>
</gene>
<keyword evidence="2" id="KW-0866">Nonsense-mediated mRNA decay</keyword>
<dbReference type="SUPFAM" id="SSF52540">
    <property type="entry name" value="P-loop containing nucleoside triphosphate hydrolases"/>
    <property type="match status" value="1"/>
</dbReference>
<dbReference type="PANTHER" id="PTHR14270">
    <property type="entry name" value="NONSENSE-MEDIATED MRNA DECAY FACTOR SMG9"/>
    <property type="match status" value="1"/>
</dbReference>
<comment type="caution">
    <text evidence="4">The sequence shown here is derived from an EMBL/GenBank/DDBJ whole genome shotgun (WGS) entry which is preliminary data.</text>
</comment>
<evidence type="ECO:0000313" key="5">
    <source>
        <dbReference type="Proteomes" id="UP000078046"/>
    </source>
</evidence>
<evidence type="ECO:0000256" key="1">
    <source>
        <dbReference type="ARBA" id="ARBA00007712"/>
    </source>
</evidence>
<keyword evidence="5" id="KW-1185">Reference proteome</keyword>
<dbReference type="OrthoDB" id="79514at2759"/>
<evidence type="ECO:0008006" key="6">
    <source>
        <dbReference type="Google" id="ProtNLM"/>
    </source>
</evidence>
<comment type="similarity">
    <text evidence="1">Belongs to the SMG9 family.</text>
</comment>
<evidence type="ECO:0000256" key="2">
    <source>
        <dbReference type="ARBA" id="ARBA00023161"/>
    </source>
</evidence>
<dbReference type="Gene3D" id="3.40.50.300">
    <property type="entry name" value="P-loop containing nucleotide triphosphate hydrolases"/>
    <property type="match status" value="1"/>
</dbReference>
<sequence length="466" mass="53952">MKNENTRPVMSKNIKILQRPDRLDEISNKSGDIAPRVLYKAEPKIEPKKRDINKWLNGNGNKNGRDYRINENGNQYIPPHRIAENRDKLDPYMLRQAGEILKIASKSQNIKPVNTSMGLKRSYKMIRASIDWCNDAVDNLSDVDADFTVVGLVGLQGVGKSTIASMLAGDDEQKNGIFITEKKIDIRSGDCTTKGINVYTTSNKLIILDSQPLMSASILNRSFHYEKKLRSDIFLHDNKVELQSIQLGIFMSSVCHVIFVVQDKLHDLKMLKYIKLVETLKSKFDLKYVTTTGCIKTKWVFVFNKINKNSLNNNVCSKIESTYQKFFSDHSYDVFGYFNNNLHVSVLNKSEKQRLNLFFLPSFYKKDTNTEPLASLFDQSLLKYDIEAHKYKPFVNSPNNDVPNDFVKCKEFFQQIEKLMYLVSMINPQHTKKLYTSEKSWFFYASGIWQSLKSHNYLRIYKRNLT</sequence>
<dbReference type="InterPro" id="IPR027417">
    <property type="entry name" value="P-loop_NTPase"/>
</dbReference>
<organism evidence="4 5">
    <name type="scientific">Intoshia linei</name>
    <dbReference type="NCBI Taxonomy" id="1819745"/>
    <lineage>
        <taxon>Eukaryota</taxon>
        <taxon>Metazoa</taxon>
        <taxon>Spiralia</taxon>
        <taxon>Lophotrochozoa</taxon>
        <taxon>Mesozoa</taxon>
        <taxon>Orthonectida</taxon>
        <taxon>Rhopaluridae</taxon>
        <taxon>Intoshia</taxon>
    </lineage>
</organism>
<evidence type="ECO:0000313" key="4">
    <source>
        <dbReference type="EMBL" id="OAF65276.1"/>
    </source>
</evidence>